<name>A0A1N7F987_9EURY</name>
<gene>
    <name evidence="1" type="ORF">SAMN05421858_4836</name>
</gene>
<evidence type="ECO:0000313" key="1">
    <source>
        <dbReference type="EMBL" id="SIR96864.1"/>
    </source>
</evidence>
<accession>A0A1N7F987</accession>
<sequence length="115" mass="13165">MLSITQPPYNNFPCWPFELVNYNVVIEGDRVSDPLHFAEIDAENDTLHRNQPIATTMFHRQCGVNLGWWCRPSGGSTNHREYNAIISVLRFLPRLLRVLASPPAKSGWANVISMW</sequence>
<dbReference type="AlphaFoldDB" id="A0A1N7F987"/>
<protein>
    <submittedName>
        <fullName evidence="1">Uncharacterized protein</fullName>
    </submittedName>
</protein>
<keyword evidence="2" id="KW-1185">Reference proteome</keyword>
<evidence type="ECO:0000313" key="2">
    <source>
        <dbReference type="Proteomes" id="UP000186914"/>
    </source>
</evidence>
<dbReference type="EMBL" id="FTNO01000008">
    <property type="protein sequence ID" value="SIR96864.1"/>
    <property type="molecule type" value="Genomic_DNA"/>
</dbReference>
<dbReference type="Proteomes" id="UP000186914">
    <property type="component" value="Unassembled WGS sequence"/>
</dbReference>
<reference evidence="2" key="1">
    <citation type="submission" date="2017-01" db="EMBL/GenBank/DDBJ databases">
        <authorList>
            <person name="Varghese N."/>
            <person name="Submissions S."/>
        </authorList>
    </citation>
    <scope>NUCLEOTIDE SEQUENCE [LARGE SCALE GENOMIC DNA]</scope>
    <source>
        <strain evidence="2">CGMCC 1.7737</strain>
    </source>
</reference>
<proteinExistence type="predicted"/>
<organism evidence="1 2">
    <name type="scientific">Haladaptatus litoreus</name>
    <dbReference type="NCBI Taxonomy" id="553468"/>
    <lineage>
        <taxon>Archaea</taxon>
        <taxon>Methanobacteriati</taxon>
        <taxon>Methanobacteriota</taxon>
        <taxon>Stenosarchaea group</taxon>
        <taxon>Halobacteria</taxon>
        <taxon>Halobacteriales</taxon>
        <taxon>Haladaptataceae</taxon>
        <taxon>Haladaptatus</taxon>
    </lineage>
</organism>